<name>A0ABY0IAM1_9GAMM</name>
<gene>
    <name evidence="1" type="ORF">ERW53_10160</name>
</gene>
<comment type="caution">
    <text evidence="1">The sequence shown here is derived from an EMBL/GenBank/DDBJ whole genome shotgun (WGS) entry which is preliminary data.</text>
</comment>
<sequence length="72" mass="7921">MNDVKLINKIKCLIVEAKEEEKYCAVQASLTPSRAEHFGSYASGLTEFRVKLESLLEDECGALRATTIEASA</sequence>
<evidence type="ECO:0000313" key="1">
    <source>
        <dbReference type="EMBL" id="RYU64296.1"/>
    </source>
</evidence>
<reference evidence="1 2" key="1">
    <citation type="submission" date="2019-02" db="EMBL/GenBank/DDBJ databases">
        <title>Genome sequences of Aliivibrio finisterrensis strains from farmed Atlantic salmon.</title>
        <authorList>
            <person name="Bowman J.P."/>
        </authorList>
    </citation>
    <scope>NUCLEOTIDE SEQUENCE [LARGE SCALE GENOMIC DNA]</scope>
    <source>
        <strain evidence="1 2">A21</strain>
    </source>
</reference>
<evidence type="ECO:0000313" key="2">
    <source>
        <dbReference type="Proteomes" id="UP000294166"/>
    </source>
</evidence>
<dbReference type="Proteomes" id="UP000294166">
    <property type="component" value="Unassembled WGS sequence"/>
</dbReference>
<dbReference type="RefSeq" id="WP_130066441.1">
    <property type="nucleotide sequence ID" value="NZ_SEZN01000016.1"/>
</dbReference>
<protein>
    <submittedName>
        <fullName evidence="1">Uncharacterized protein</fullName>
    </submittedName>
</protein>
<proteinExistence type="predicted"/>
<accession>A0ABY0IAM1</accession>
<dbReference type="EMBL" id="SEZN01000016">
    <property type="protein sequence ID" value="RYU64296.1"/>
    <property type="molecule type" value="Genomic_DNA"/>
</dbReference>
<organism evidence="1 2">
    <name type="scientific">Aliivibrio finisterrensis</name>
    <dbReference type="NCBI Taxonomy" id="511998"/>
    <lineage>
        <taxon>Bacteria</taxon>
        <taxon>Pseudomonadati</taxon>
        <taxon>Pseudomonadota</taxon>
        <taxon>Gammaproteobacteria</taxon>
        <taxon>Vibrionales</taxon>
        <taxon>Vibrionaceae</taxon>
        <taxon>Aliivibrio</taxon>
    </lineage>
</organism>
<keyword evidence="2" id="KW-1185">Reference proteome</keyword>